<sequence>MNSISCVDECVSIVRTVVVAATASLLGVALHAEPGPEAKPEGVDRVTRSDMDIQSLVESSNAPGNGTEVLRDDGGRIRVVLRPGQIAEFFYGLPGAEYNLSVAGAPSAALSEVREIAVTTRWRRDCEGRVVRHKQVLDGVATQSLELRRDVTGRVDAVRYPSGGVLFYAGAPGESVEWNGARVVQRGRGCARVAATAAQVVADAVATVQDAAGRAARIEKKVGEVLLARKIGFNFLHRRVFETDWMRPPAPWKGTGRENLSYDLAFQLPDWAPSMVLRERRGWAYFHDVQGHLLGRYPVGVPGAAVEILWSGASSSARPVALAAEDATYPLSVDEDGVVCAFDGAGNVELDRGKLSDAQLLQDLRFTLEALAYSQRFELVTGNDVD</sequence>
<evidence type="ECO:0000313" key="2">
    <source>
        <dbReference type="Proteomes" id="UP000297839"/>
    </source>
</evidence>
<organism evidence="1 2">
    <name type="scientific">Ramlibacter humi</name>
    <dbReference type="NCBI Taxonomy" id="2530451"/>
    <lineage>
        <taxon>Bacteria</taxon>
        <taxon>Pseudomonadati</taxon>
        <taxon>Pseudomonadota</taxon>
        <taxon>Betaproteobacteria</taxon>
        <taxon>Burkholderiales</taxon>
        <taxon>Comamonadaceae</taxon>
        <taxon>Ramlibacter</taxon>
    </lineage>
</organism>
<accession>A0A4Z0BPX1</accession>
<proteinExistence type="predicted"/>
<comment type="caution">
    <text evidence="1">The sequence shown here is derived from an EMBL/GenBank/DDBJ whole genome shotgun (WGS) entry which is preliminary data.</text>
</comment>
<reference evidence="1 2" key="1">
    <citation type="submission" date="2019-03" db="EMBL/GenBank/DDBJ databases">
        <title>Ramlibacter sp. 18x22-1, whole genome shotgun sequence.</title>
        <authorList>
            <person name="Zhang X."/>
            <person name="Feng G."/>
            <person name="Zhu H."/>
        </authorList>
    </citation>
    <scope>NUCLEOTIDE SEQUENCE [LARGE SCALE GENOMIC DNA]</scope>
    <source>
        <strain evidence="1 2">18x22-1</strain>
    </source>
</reference>
<dbReference type="RefSeq" id="WP_135250474.1">
    <property type="nucleotide sequence ID" value="NZ_SMLK01000004.1"/>
</dbReference>
<dbReference type="AlphaFoldDB" id="A0A4Z0BPX1"/>
<dbReference type="Proteomes" id="UP000297839">
    <property type="component" value="Unassembled WGS sequence"/>
</dbReference>
<keyword evidence="2" id="KW-1185">Reference proteome</keyword>
<dbReference type="EMBL" id="SMLK01000004">
    <property type="protein sequence ID" value="TFZ00288.1"/>
    <property type="molecule type" value="Genomic_DNA"/>
</dbReference>
<protein>
    <submittedName>
        <fullName evidence="1">Uncharacterized protein</fullName>
    </submittedName>
</protein>
<name>A0A4Z0BPX1_9BURK</name>
<evidence type="ECO:0000313" key="1">
    <source>
        <dbReference type="EMBL" id="TFZ00288.1"/>
    </source>
</evidence>
<gene>
    <name evidence="1" type="ORF">EZ216_14405</name>
</gene>